<comment type="caution">
    <text evidence="2">The sequence shown here is derived from an EMBL/GenBank/DDBJ whole genome shotgun (WGS) entry which is preliminary data.</text>
</comment>
<proteinExistence type="predicted"/>
<gene>
    <name evidence="2" type="ORF">POCTA_138.1.T0540268</name>
</gene>
<feature type="region of interest" description="Disordered" evidence="1">
    <location>
        <begin position="401"/>
        <end position="479"/>
    </location>
</feature>
<feature type="compositionally biased region" description="Polar residues" evidence="1">
    <location>
        <begin position="462"/>
        <end position="479"/>
    </location>
</feature>
<accession>A0A8S1V5L2</accession>
<sequence length="479" mass="56558">MDQEKDQFQEFEKMIDEISELLTKFDEQLQQNLKVAMIVGSTGNGKSTVFNFLSGFEFQINQEEKKKIKYLALKNPNEKYASHMASGSKPITQVPQYFFNKNNNYLLIDFPGFTDPGGLIKLSYISILFNRIVLKTPIRLITVLKTPDGDLPNRQQELNDFIKRCFAQDIKQFSQVTLILNQYMDDLEDKDLIDLVKNQFYEISQNQDIYENIAVIRKIRNDDDLERKLNEQKRQEIWKVIENSNPIRFKSTQFDKQDELAKLINQKLDQIMQNLVAVISKQVDNSLNKLSKQTIEDLYQQFYNIELLEKKQSRSTIFSITNELLETMQEIAKTLGWENNQKNEITTFLKIFKFISLEEDVIQINEYLNKNRQVIQGKLIIQQKTIFNRILAIAKKNDEDEINQEKQRQQNLNEKRLEEKRQRDQEAKDARQRDQEARQREQEAESARQRNQEAEAARLRNQAAQVKQNTQNKSTCKIM</sequence>
<evidence type="ECO:0000313" key="3">
    <source>
        <dbReference type="Proteomes" id="UP000683925"/>
    </source>
</evidence>
<dbReference type="OrthoDB" id="310514at2759"/>
<dbReference type="AlphaFoldDB" id="A0A8S1V5L2"/>
<evidence type="ECO:0008006" key="4">
    <source>
        <dbReference type="Google" id="ProtNLM"/>
    </source>
</evidence>
<feature type="compositionally biased region" description="Basic and acidic residues" evidence="1">
    <location>
        <begin position="401"/>
        <end position="458"/>
    </location>
</feature>
<name>A0A8S1V5L2_PAROT</name>
<evidence type="ECO:0000256" key="1">
    <source>
        <dbReference type="SAM" id="MobiDB-lite"/>
    </source>
</evidence>
<organism evidence="2 3">
    <name type="scientific">Paramecium octaurelia</name>
    <dbReference type="NCBI Taxonomy" id="43137"/>
    <lineage>
        <taxon>Eukaryota</taxon>
        <taxon>Sar</taxon>
        <taxon>Alveolata</taxon>
        <taxon>Ciliophora</taxon>
        <taxon>Intramacronucleata</taxon>
        <taxon>Oligohymenophorea</taxon>
        <taxon>Peniculida</taxon>
        <taxon>Parameciidae</taxon>
        <taxon>Paramecium</taxon>
    </lineage>
</organism>
<dbReference type="OMA" id="TKEPHYY"/>
<reference evidence="2" key="1">
    <citation type="submission" date="2021-01" db="EMBL/GenBank/DDBJ databases">
        <authorList>
            <consortium name="Genoscope - CEA"/>
            <person name="William W."/>
        </authorList>
    </citation>
    <scope>NUCLEOTIDE SEQUENCE</scope>
</reference>
<dbReference type="EMBL" id="CAJJDP010000054">
    <property type="protein sequence ID" value="CAD8170046.1"/>
    <property type="molecule type" value="Genomic_DNA"/>
</dbReference>
<keyword evidence="3" id="KW-1185">Reference proteome</keyword>
<protein>
    <recommendedName>
        <fullName evidence="4">G domain-containing protein</fullName>
    </recommendedName>
</protein>
<dbReference type="Proteomes" id="UP000683925">
    <property type="component" value="Unassembled WGS sequence"/>
</dbReference>
<evidence type="ECO:0000313" key="2">
    <source>
        <dbReference type="EMBL" id="CAD8170046.1"/>
    </source>
</evidence>